<gene>
    <name evidence="11" type="ORF">GGX14DRAFT_397587</name>
</gene>
<accession>A0AAD6Y8J3</accession>
<comment type="caution">
    <text evidence="11">The sequence shown here is derived from an EMBL/GenBank/DDBJ whole genome shotgun (WGS) entry which is preliminary data.</text>
</comment>
<feature type="compositionally biased region" description="Low complexity" evidence="9">
    <location>
        <begin position="189"/>
        <end position="199"/>
    </location>
</feature>
<dbReference type="PROSITE" id="PS00216">
    <property type="entry name" value="SUGAR_TRANSPORT_1"/>
    <property type="match status" value="1"/>
</dbReference>
<sequence length="586" mass="63580">MCPERRLTYDDFHEMKYLRVPGICVRQRASDFPGFHVCLDLHCCVRVAASHASLQQIVQPKKHVPIDSLSLEQQRAANVCPRGPDALKFGPDLILGRAAAQERASLSFAHLMQRLSRTAGVLVRPQPSSSAMLIVLRGAVPPLGVLPCAPHANLRRGATPRGPRTRTHRTPPPYGPKSAGVAHAVSQRSTASSPSFAAPAPDCSGVGAQGHLGAGHLGAGLGGRQGRHACSQSEVEALGRGVTPIAVQFVWAFVLGAGMALLPESPRFLLHRNREDAARRALARLASRPADSPEVAAELHEIRLALEDERAIGGSSYMDCFRNTELKNGLRTWTGIMLQGWQQLTGINFIFYYGTTFFISAGFKNAFIITVITDVVNTVMTIVGIQLIDRVGRRRLLIIGAVGMAVCEFIVAIVGVTAGKLVGEVAINTVAQRVLIAFVCFYIAFFATSWGPVAWVVTGEIFPLNIRAKGMSLAVASNWLWNFGIAYATPYLVDPSSKGQPNGVATAALHVKVFFIWGSTCLGCLVFAYFFIPETKGLSLEQIDLLYKESTIRTSDKYRKQMLAGDVTFSHHEKATPRDDSSEEKV</sequence>
<protein>
    <recommendedName>
        <fullName evidence="13">Major facilitator superfamily (MFS) profile domain-containing protein</fullName>
    </recommendedName>
</protein>
<evidence type="ECO:0000256" key="6">
    <source>
        <dbReference type="ARBA" id="ARBA00023136"/>
    </source>
</evidence>
<feature type="transmembrane region" description="Helical" evidence="10">
    <location>
        <begin position="434"/>
        <end position="458"/>
    </location>
</feature>
<evidence type="ECO:0000256" key="9">
    <source>
        <dbReference type="SAM" id="MobiDB-lite"/>
    </source>
</evidence>
<dbReference type="AlphaFoldDB" id="A0AAD6Y8J3"/>
<keyword evidence="4 10" id="KW-0812">Transmembrane</keyword>
<evidence type="ECO:0000256" key="1">
    <source>
        <dbReference type="ARBA" id="ARBA00004141"/>
    </source>
</evidence>
<name>A0AAD6Y8J3_9AGAR</name>
<dbReference type="GO" id="GO:0016020">
    <property type="term" value="C:membrane"/>
    <property type="evidence" value="ECO:0007669"/>
    <property type="project" value="UniProtKB-SubCell"/>
</dbReference>
<dbReference type="InterPro" id="IPR003663">
    <property type="entry name" value="Sugar/inositol_transpt"/>
</dbReference>
<dbReference type="NCBIfam" id="TIGR00879">
    <property type="entry name" value="SP"/>
    <property type="match status" value="1"/>
</dbReference>
<dbReference type="PRINTS" id="PR00171">
    <property type="entry name" value="SUGRTRNSPORT"/>
</dbReference>
<dbReference type="GO" id="GO:0005351">
    <property type="term" value="F:carbohydrate:proton symporter activity"/>
    <property type="evidence" value="ECO:0007669"/>
    <property type="project" value="TreeGrafter"/>
</dbReference>
<reference evidence="11" key="1">
    <citation type="submission" date="2023-03" db="EMBL/GenBank/DDBJ databases">
        <title>Massive genome expansion in bonnet fungi (Mycena s.s.) driven by repeated elements and novel gene families across ecological guilds.</title>
        <authorList>
            <consortium name="Lawrence Berkeley National Laboratory"/>
            <person name="Harder C.B."/>
            <person name="Miyauchi S."/>
            <person name="Viragh M."/>
            <person name="Kuo A."/>
            <person name="Thoen E."/>
            <person name="Andreopoulos B."/>
            <person name="Lu D."/>
            <person name="Skrede I."/>
            <person name="Drula E."/>
            <person name="Henrissat B."/>
            <person name="Morin E."/>
            <person name="Kohler A."/>
            <person name="Barry K."/>
            <person name="LaButti K."/>
            <person name="Morin E."/>
            <person name="Salamov A."/>
            <person name="Lipzen A."/>
            <person name="Mereny Z."/>
            <person name="Hegedus B."/>
            <person name="Baldrian P."/>
            <person name="Stursova M."/>
            <person name="Weitz H."/>
            <person name="Taylor A."/>
            <person name="Grigoriev I.V."/>
            <person name="Nagy L.G."/>
            <person name="Martin F."/>
            <person name="Kauserud H."/>
        </authorList>
    </citation>
    <scope>NUCLEOTIDE SEQUENCE</scope>
    <source>
        <strain evidence="11">9144</strain>
    </source>
</reference>
<dbReference type="Pfam" id="PF00083">
    <property type="entry name" value="Sugar_tr"/>
    <property type="match status" value="1"/>
</dbReference>
<dbReference type="SUPFAM" id="SSF103473">
    <property type="entry name" value="MFS general substrate transporter"/>
    <property type="match status" value="1"/>
</dbReference>
<dbReference type="InterPro" id="IPR005829">
    <property type="entry name" value="Sugar_transporter_CS"/>
</dbReference>
<keyword evidence="3 8" id="KW-0813">Transport</keyword>
<evidence type="ECO:0000256" key="8">
    <source>
        <dbReference type="RuleBase" id="RU003346"/>
    </source>
</evidence>
<feature type="transmembrane region" description="Helical" evidence="10">
    <location>
        <begin position="241"/>
        <end position="262"/>
    </location>
</feature>
<dbReference type="PANTHER" id="PTHR48022">
    <property type="entry name" value="PLASTIDIC GLUCOSE TRANSPORTER 4"/>
    <property type="match status" value="1"/>
</dbReference>
<dbReference type="EMBL" id="JARJCW010000043">
    <property type="protein sequence ID" value="KAJ7205450.1"/>
    <property type="molecule type" value="Genomic_DNA"/>
</dbReference>
<dbReference type="PANTHER" id="PTHR48022:SF17">
    <property type="entry name" value="HEXOSE TRANSPORTER"/>
    <property type="match status" value="1"/>
</dbReference>
<feature type="transmembrane region" description="Helical" evidence="10">
    <location>
        <begin position="470"/>
        <end position="493"/>
    </location>
</feature>
<evidence type="ECO:0000313" key="11">
    <source>
        <dbReference type="EMBL" id="KAJ7205450.1"/>
    </source>
</evidence>
<dbReference type="InterPro" id="IPR036259">
    <property type="entry name" value="MFS_trans_sf"/>
</dbReference>
<evidence type="ECO:0008006" key="13">
    <source>
        <dbReference type="Google" id="ProtNLM"/>
    </source>
</evidence>
<dbReference type="InterPro" id="IPR050360">
    <property type="entry name" value="MFS_Sugar_Transporters"/>
</dbReference>
<dbReference type="Proteomes" id="UP001219525">
    <property type="component" value="Unassembled WGS sequence"/>
</dbReference>
<evidence type="ECO:0000256" key="2">
    <source>
        <dbReference type="ARBA" id="ARBA00010992"/>
    </source>
</evidence>
<evidence type="ECO:0000313" key="12">
    <source>
        <dbReference type="Proteomes" id="UP001219525"/>
    </source>
</evidence>
<comment type="similarity">
    <text evidence="2 8">Belongs to the major facilitator superfamily. Sugar transporter (TC 2.A.1.1) family.</text>
</comment>
<evidence type="ECO:0000256" key="10">
    <source>
        <dbReference type="SAM" id="Phobius"/>
    </source>
</evidence>
<keyword evidence="6 10" id="KW-0472">Membrane</keyword>
<evidence type="ECO:0000256" key="4">
    <source>
        <dbReference type="ARBA" id="ARBA00022692"/>
    </source>
</evidence>
<keyword evidence="12" id="KW-1185">Reference proteome</keyword>
<keyword evidence="5 10" id="KW-1133">Transmembrane helix</keyword>
<comment type="catalytic activity">
    <reaction evidence="7">
        <text>myo-inositol(out) + H(+)(out) = myo-inositol(in) + H(+)(in)</text>
        <dbReference type="Rhea" id="RHEA:60364"/>
        <dbReference type="ChEBI" id="CHEBI:15378"/>
        <dbReference type="ChEBI" id="CHEBI:17268"/>
    </reaction>
</comment>
<proteinExistence type="inferred from homology"/>
<feature type="transmembrane region" description="Helical" evidence="10">
    <location>
        <begin position="366"/>
        <end position="385"/>
    </location>
</feature>
<evidence type="ECO:0000256" key="3">
    <source>
        <dbReference type="ARBA" id="ARBA00022448"/>
    </source>
</evidence>
<feature type="transmembrane region" description="Helical" evidence="10">
    <location>
        <begin position="513"/>
        <end position="532"/>
    </location>
</feature>
<evidence type="ECO:0000256" key="5">
    <source>
        <dbReference type="ARBA" id="ARBA00022989"/>
    </source>
</evidence>
<organism evidence="11 12">
    <name type="scientific">Mycena pura</name>
    <dbReference type="NCBI Taxonomy" id="153505"/>
    <lineage>
        <taxon>Eukaryota</taxon>
        <taxon>Fungi</taxon>
        <taxon>Dikarya</taxon>
        <taxon>Basidiomycota</taxon>
        <taxon>Agaricomycotina</taxon>
        <taxon>Agaricomycetes</taxon>
        <taxon>Agaricomycetidae</taxon>
        <taxon>Agaricales</taxon>
        <taxon>Marasmiineae</taxon>
        <taxon>Mycenaceae</taxon>
        <taxon>Mycena</taxon>
    </lineage>
</organism>
<feature type="region of interest" description="Disordered" evidence="9">
    <location>
        <begin position="149"/>
        <end position="199"/>
    </location>
</feature>
<feature type="transmembrane region" description="Helical" evidence="10">
    <location>
        <begin position="341"/>
        <end position="360"/>
    </location>
</feature>
<comment type="subcellular location">
    <subcellularLocation>
        <location evidence="1">Membrane</location>
        <topology evidence="1">Multi-pass membrane protein</topology>
    </subcellularLocation>
</comment>
<evidence type="ECO:0000256" key="7">
    <source>
        <dbReference type="ARBA" id="ARBA00049119"/>
    </source>
</evidence>
<dbReference type="Gene3D" id="1.20.1250.20">
    <property type="entry name" value="MFS general substrate transporter like domains"/>
    <property type="match status" value="1"/>
</dbReference>
<feature type="transmembrane region" description="Helical" evidence="10">
    <location>
        <begin position="397"/>
        <end position="422"/>
    </location>
</feature>
<dbReference type="InterPro" id="IPR005828">
    <property type="entry name" value="MFS_sugar_transport-like"/>
</dbReference>